<dbReference type="EMBL" id="KI669561">
    <property type="protein sequence ID" value="ETN23769.1"/>
    <property type="molecule type" value="Genomic_DNA"/>
</dbReference>
<name>W2RGM2_PHYN3</name>
<dbReference type="AlphaFoldDB" id="W2RGM2"/>
<organism evidence="2 3">
    <name type="scientific">Phytophthora nicotianae (strain INRA-310)</name>
    <name type="common">Phytophthora parasitica</name>
    <dbReference type="NCBI Taxonomy" id="761204"/>
    <lineage>
        <taxon>Eukaryota</taxon>
        <taxon>Sar</taxon>
        <taxon>Stramenopiles</taxon>
        <taxon>Oomycota</taxon>
        <taxon>Peronosporomycetes</taxon>
        <taxon>Peronosporales</taxon>
        <taxon>Peronosporaceae</taxon>
        <taxon>Phytophthora</taxon>
    </lineage>
</organism>
<accession>W2RGM2</accession>
<dbReference type="RefSeq" id="XP_008891151.1">
    <property type="nucleotide sequence ID" value="XM_008892903.1"/>
</dbReference>
<gene>
    <name evidence="2" type="ORF">PPTG_20705</name>
</gene>
<dbReference type="GeneID" id="20189304"/>
<proteinExistence type="predicted"/>
<evidence type="ECO:0000313" key="2">
    <source>
        <dbReference type="EMBL" id="ETN23769.1"/>
    </source>
</evidence>
<evidence type="ECO:0000313" key="3">
    <source>
        <dbReference type="Proteomes" id="UP000018817"/>
    </source>
</evidence>
<reference evidence="2 3" key="2">
    <citation type="submission" date="2013-11" db="EMBL/GenBank/DDBJ databases">
        <title>The Genome Sequence of Phytophthora parasitica INRA-310.</title>
        <authorList>
            <consortium name="The Broad Institute Genomics Platform"/>
            <person name="Russ C."/>
            <person name="Tyler B."/>
            <person name="Panabieres F."/>
            <person name="Shan W."/>
            <person name="Tripathy S."/>
            <person name="Grunwald N."/>
            <person name="Machado M."/>
            <person name="Johnson C.S."/>
            <person name="Arredondo F."/>
            <person name="Hong C."/>
            <person name="Coffey M."/>
            <person name="Young S.K."/>
            <person name="Zeng Q."/>
            <person name="Gargeya S."/>
            <person name="Fitzgerald M."/>
            <person name="Abouelleil A."/>
            <person name="Alvarado L."/>
            <person name="Chapman S.B."/>
            <person name="Gainer-Dewar J."/>
            <person name="Goldberg J."/>
            <person name="Griggs A."/>
            <person name="Gujja S."/>
            <person name="Hansen M."/>
            <person name="Howarth C."/>
            <person name="Imamovic A."/>
            <person name="Ireland A."/>
            <person name="Larimer J."/>
            <person name="McCowan C."/>
            <person name="Murphy C."/>
            <person name="Pearson M."/>
            <person name="Poon T.W."/>
            <person name="Priest M."/>
            <person name="Roberts A."/>
            <person name="Saif S."/>
            <person name="Shea T."/>
            <person name="Sykes S."/>
            <person name="Wortman J."/>
            <person name="Nusbaum C."/>
            <person name="Birren B."/>
        </authorList>
    </citation>
    <scope>NUCLEOTIDE SEQUENCE [LARGE SCALE GENOMIC DNA]</scope>
    <source>
        <strain evidence="2 3">INRA-310</strain>
    </source>
</reference>
<feature type="region of interest" description="Disordered" evidence="1">
    <location>
        <begin position="1"/>
        <end position="20"/>
    </location>
</feature>
<dbReference type="Proteomes" id="UP000018817">
    <property type="component" value="Unassembled WGS sequence"/>
</dbReference>
<protein>
    <submittedName>
        <fullName evidence="2">Uncharacterized protein</fullName>
    </submittedName>
</protein>
<feature type="compositionally biased region" description="Polar residues" evidence="1">
    <location>
        <begin position="1"/>
        <end position="17"/>
    </location>
</feature>
<evidence type="ECO:0000256" key="1">
    <source>
        <dbReference type="SAM" id="MobiDB-lite"/>
    </source>
</evidence>
<sequence length="34" mass="3951">MMSHHAANTQYESLTTSEETKLGVSRDILRQRFL</sequence>
<reference evidence="3" key="1">
    <citation type="submission" date="2011-12" db="EMBL/GenBank/DDBJ databases">
        <authorList>
            <consortium name="The Broad Institute Genome Sequencing Platform"/>
            <person name="Russ C."/>
            <person name="Tyler B."/>
            <person name="Panabieres F."/>
            <person name="Shan W."/>
            <person name="Tripathy S."/>
            <person name="Grunwald N."/>
            <person name="Machado M."/>
            <person name="Young S.K."/>
            <person name="Zeng Q."/>
            <person name="Gargeya S."/>
            <person name="Fitzgerald M."/>
            <person name="Haas B."/>
            <person name="Abouelleil A."/>
            <person name="Alvarado L."/>
            <person name="Arachchi H.M."/>
            <person name="Berlin A."/>
            <person name="Chapman S.B."/>
            <person name="Gearin G."/>
            <person name="Goldberg J."/>
            <person name="Griggs A."/>
            <person name="Gujja S."/>
            <person name="Hansen M."/>
            <person name="Heiman D."/>
            <person name="Howarth C."/>
            <person name="Larimer J."/>
            <person name="Lui A."/>
            <person name="MacDonald P.J.P."/>
            <person name="McCowen C."/>
            <person name="Montmayeur A."/>
            <person name="Murphy C."/>
            <person name="Neiman D."/>
            <person name="Pearson M."/>
            <person name="Priest M."/>
            <person name="Roberts A."/>
            <person name="Saif S."/>
            <person name="Shea T."/>
            <person name="Sisk P."/>
            <person name="Stolte C."/>
            <person name="Sykes S."/>
            <person name="Wortman J."/>
            <person name="Nusbaum C."/>
            <person name="Birren B."/>
        </authorList>
    </citation>
    <scope>NUCLEOTIDE SEQUENCE [LARGE SCALE GENOMIC DNA]</scope>
    <source>
        <strain evidence="3">INRA-310</strain>
    </source>
</reference>
<dbReference type="VEuPathDB" id="FungiDB:PPTG_20705"/>